<dbReference type="EMBL" id="CAJPEV010000976">
    <property type="protein sequence ID" value="CAG0889866.1"/>
    <property type="molecule type" value="Genomic_DNA"/>
</dbReference>
<proteinExistence type="inferred from homology"/>
<dbReference type="Pfam" id="PF22969">
    <property type="entry name" value="Ig_NUP210_2nd"/>
    <property type="match status" value="1"/>
</dbReference>
<keyword evidence="7" id="KW-0325">Glycoprotein</keyword>
<accession>A0A7R8X8P9</accession>
<feature type="compositionally biased region" description="Polar residues" evidence="9">
    <location>
        <begin position="1783"/>
        <end position="1794"/>
    </location>
</feature>
<dbReference type="Pfam" id="PF22957">
    <property type="entry name" value="NUP210_Ig"/>
    <property type="match status" value="1"/>
</dbReference>
<dbReference type="InterPro" id="IPR055095">
    <property type="entry name" value="NUP210_Ig_C"/>
</dbReference>
<dbReference type="Pfam" id="PF22959">
    <property type="entry name" value="Ig_NUP210_15th"/>
    <property type="match status" value="1"/>
</dbReference>
<dbReference type="Proteomes" id="UP000677054">
    <property type="component" value="Unassembled WGS sequence"/>
</dbReference>
<protein>
    <recommendedName>
        <fullName evidence="24">Nuclear pore membrane glycoprotein 210</fullName>
    </recommendedName>
</protein>
<gene>
    <name evidence="22" type="ORF">DSTB1V02_LOCUS5732</name>
</gene>
<dbReference type="OrthoDB" id="361283at2759"/>
<dbReference type="InterPro" id="IPR058779">
    <property type="entry name" value="Ig_NUP210_13th"/>
</dbReference>
<evidence type="ECO:0000313" key="22">
    <source>
        <dbReference type="EMBL" id="CAD7245866.1"/>
    </source>
</evidence>
<dbReference type="PANTHER" id="PTHR23019:SF0">
    <property type="entry name" value="NUCLEAR PORE MEMBRANE GLYCOPROTEIN 210"/>
    <property type="match status" value="1"/>
</dbReference>
<dbReference type="InterPro" id="IPR056899">
    <property type="entry name" value="Ig_NUP210_9th"/>
</dbReference>
<evidence type="ECO:0000256" key="4">
    <source>
        <dbReference type="ARBA" id="ARBA00022729"/>
    </source>
</evidence>
<evidence type="ECO:0000256" key="9">
    <source>
        <dbReference type="SAM" id="MobiDB-lite"/>
    </source>
</evidence>
<feature type="domain" description="NUP210 Ig-like" evidence="12">
    <location>
        <begin position="1294"/>
        <end position="1396"/>
    </location>
</feature>
<evidence type="ECO:0000256" key="5">
    <source>
        <dbReference type="ARBA" id="ARBA00022989"/>
    </source>
</evidence>
<evidence type="ECO:0000256" key="3">
    <source>
        <dbReference type="ARBA" id="ARBA00022692"/>
    </source>
</evidence>
<evidence type="ECO:0000259" key="12">
    <source>
        <dbReference type="Pfam" id="PF22959"/>
    </source>
</evidence>
<keyword evidence="6 10" id="KW-0472">Membrane</keyword>
<evidence type="ECO:0000259" key="14">
    <source>
        <dbReference type="Pfam" id="PF22963"/>
    </source>
</evidence>
<comment type="similarity">
    <text evidence="2">Belongs to the NUP210 family.</text>
</comment>
<evidence type="ECO:0000313" key="23">
    <source>
        <dbReference type="Proteomes" id="UP000677054"/>
    </source>
</evidence>
<dbReference type="SUPFAM" id="SSF49373">
    <property type="entry name" value="Invasin/intimin cell-adhesion fragments"/>
    <property type="match status" value="1"/>
</dbReference>
<evidence type="ECO:0000256" key="8">
    <source>
        <dbReference type="ARBA" id="ARBA00023242"/>
    </source>
</evidence>
<dbReference type="GO" id="GO:0031965">
    <property type="term" value="C:nuclear membrane"/>
    <property type="evidence" value="ECO:0007669"/>
    <property type="project" value="UniProtKB-SubCell"/>
</dbReference>
<keyword evidence="3 10" id="KW-0812">Transmembrane</keyword>
<evidence type="ECO:0000256" key="2">
    <source>
        <dbReference type="ARBA" id="ARBA00007313"/>
    </source>
</evidence>
<evidence type="ECO:0000259" key="20">
    <source>
        <dbReference type="Pfam" id="PF25354"/>
    </source>
</evidence>
<keyword evidence="5 10" id="KW-1133">Transmembrane helix</keyword>
<dbReference type="Pfam" id="PF22963">
    <property type="entry name" value="Ig_NUP210_3rd"/>
    <property type="match status" value="1"/>
</dbReference>
<dbReference type="EMBL" id="LR900493">
    <property type="protein sequence ID" value="CAD7245866.1"/>
    <property type="molecule type" value="Genomic_DNA"/>
</dbReference>
<evidence type="ECO:0008006" key="24">
    <source>
        <dbReference type="Google" id="ProtNLM"/>
    </source>
</evidence>
<dbReference type="InterPro" id="IPR057586">
    <property type="entry name" value="Ig_NUP210_16th"/>
</dbReference>
<dbReference type="Pfam" id="PF26182">
    <property type="entry name" value="Ig_NUP210_5th"/>
    <property type="match status" value="1"/>
</dbReference>
<feature type="domain" description="NUP210 Ig-like" evidence="20">
    <location>
        <begin position="1400"/>
        <end position="1468"/>
    </location>
</feature>
<dbReference type="InterPro" id="IPR045197">
    <property type="entry name" value="NUP210-like"/>
</dbReference>
<dbReference type="Pfam" id="PF24935">
    <property type="entry name" value="Ig_NUP210_6th"/>
    <property type="match status" value="1"/>
</dbReference>
<evidence type="ECO:0000259" key="19">
    <source>
        <dbReference type="Pfam" id="PF24991"/>
    </source>
</evidence>
<feature type="transmembrane region" description="Helical" evidence="10">
    <location>
        <begin position="1736"/>
        <end position="1762"/>
    </location>
</feature>
<feature type="domain" description="NUP210 Ig-like" evidence="17">
    <location>
        <begin position="855"/>
        <end position="931"/>
    </location>
</feature>
<feature type="domain" description="NUP210 Ig-like" evidence="21">
    <location>
        <begin position="1090"/>
        <end position="1209"/>
    </location>
</feature>
<dbReference type="InterPro" id="IPR055098">
    <property type="entry name" value="Ig_NUP210_3rd"/>
</dbReference>
<evidence type="ECO:0000259" key="18">
    <source>
        <dbReference type="Pfam" id="PF24935"/>
    </source>
</evidence>
<dbReference type="Pfam" id="PF26181">
    <property type="entry name" value="Ig_NUP210_13th"/>
    <property type="match status" value="1"/>
</dbReference>
<dbReference type="Pfam" id="PF26184">
    <property type="entry name" value="Ig_NUP210_8th"/>
    <property type="match status" value="1"/>
</dbReference>
<evidence type="ECO:0000259" key="17">
    <source>
        <dbReference type="Pfam" id="PF24902"/>
    </source>
</evidence>
<evidence type="ECO:0000259" key="16">
    <source>
        <dbReference type="Pfam" id="PF22969"/>
    </source>
</evidence>
<feature type="domain" description="NUP210 C-terminal Ig-like" evidence="11">
    <location>
        <begin position="1505"/>
        <end position="1627"/>
    </location>
</feature>
<feature type="domain" description="NUP210 Ig-like" evidence="13">
    <location>
        <begin position="619"/>
        <end position="719"/>
    </location>
</feature>
<comment type="subcellular location">
    <subcellularLocation>
        <location evidence="1">Nucleus membrane</location>
        <topology evidence="1">Single-pass membrane protein</topology>
    </subcellularLocation>
</comment>
<dbReference type="InterPro" id="IPR055096">
    <property type="entry name" value="Ig_NUP210_1st"/>
</dbReference>
<evidence type="ECO:0000259" key="13">
    <source>
        <dbReference type="Pfam" id="PF22962"/>
    </source>
</evidence>
<dbReference type="Pfam" id="PF22962">
    <property type="entry name" value="Ig_NUP210_7th"/>
    <property type="match status" value="1"/>
</dbReference>
<evidence type="ECO:0000256" key="1">
    <source>
        <dbReference type="ARBA" id="ARBA00004590"/>
    </source>
</evidence>
<dbReference type="InterPro" id="IPR055094">
    <property type="entry name" value="NUP210_Ig15"/>
</dbReference>
<organism evidence="22">
    <name type="scientific">Darwinula stevensoni</name>
    <dbReference type="NCBI Taxonomy" id="69355"/>
    <lineage>
        <taxon>Eukaryota</taxon>
        <taxon>Metazoa</taxon>
        <taxon>Ecdysozoa</taxon>
        <taxon>Arthropoda</taxon>
        <taxon>Crustacea</taxon>
        <taxon>Oligostraca</taxon>
        <taxon>Ostracoda</taxon>
        <taxon>Podocopa</taxon>
        <taxon>Podocopida</taxon>
        <taxon>Darwinulocopina</taxon>
        <taxon>Darwinuloidea</taxon>
        <taxon>Darwinulidae</taxon>
        <taxon>Darwinula</taxon>
    </lineage>
</organism>
<keyword evidence="8" id="KW-0539">Nucleus</keyword>
<keyword evidence="4" id="KW-0732">Signal</keyword>
<dbReference type="InterPro" id="IPR056898">
    <property type="entry name" value="Ig_NUP210_6th"/>
</dbReference>
<feature type="domain" description="NUP210 Ig-like" evidence="15">
    <location>
        <begin position="50"/>
        <end position="102"/>
    </location>
</feature>
<dbReference type="Gene3D" id="2.60.40.1080">
    <property type="match status" value="1"/>
</dbReference>
<evidence type="ECO:0000259" key="21">
    <source>
        <dbReference type="Pfam" id="PF26181"/>
    </source>
</evidence>
<evidence type="ECO:0000256" key="7">
    <source>
        <dbReference type="ARBA" id="ARBA00023180"/>
    </source>
</evidence>
<evidence type="ECO:0000256" key="6">
    <source>
        <dbReference type="ARBA" id="ARBA00023136"/>
    </source>
</evidence>
<dbReference type="InterPro" id="IPR008964">
    <property type="entry name" value="Invasin/intimin_cell_adhesion"/>
</dbReference>
<feature type="domain" description="NUP210 fourth Ig-like" evidence="19">
    <location>
        <begin position="333"/>
        <end position="409"/>
    </location>
</feature>
<dbReference type="InterPro" id="IPR055097">
    <property type="entry name" value="Ig_NUP210_2nd"/>
</dbReference>
<dbReference type="Pfam" id="PF24991">
    <property type="entry name" value="Ig_NUP210_4th"/>
    <property type="match status" value="1"/>
</dbReference>
<feature type="domain" description="NUP210 Ig-like" evidence="18">
    <location>
        <begin position="516"/>
        <end position="597"/>
    </location>
</feature>
<sequence>MAIRYMSHLSALARHLPGRFRASTLPVSSFVVYHQLGRVLMPPYVRVIYIATVIPIEVDPIRQCSTKAEVSGIAKHPSKSSAIIMAEDEDTEITLSCSAVVDEIFALHIITTTKELFLEEAPEAFQVVGLDQQGNEFSTLKGIVFEWTLETDTSQEEFIDAGTVLRFLNYAESPYKAPPDIQDLENQGLKGHTVLIEGVHIGLARVRVRLAHPAYKSVEPEEASIAVVANFMIQPPIVYLLPKTVVSYELYQVKHGQLSLIPLPSPQYYLKVEDPSITILDPDKSEATGLQEGTTDIILQYRTLQNPTTLRQPSAAITVVSASYLLIICLPHRNWALISGQEYDIIIEIYNAKNKLIYPSKNLIMEASLPQKHFQVFHFTENGTFHHGRAEEVGKAPVSVSFTGIRHPDGTSESFLEHLHSVVELEVFHPLEVHPPLIAWPWDPVSHPPYELKLSVKGGDGQFHMSSNNTNVVVVNHFGVVRSISSGNASITVAMQRNLHNSAVVLVYIIPAIGLKIEPCIVEGEIGTLIQLPISFWGHNSLLFTNCSQLSYQVEVTNTKHFHVLETTSKGPFQVGCTQATIQGKVAGFSSIHVFYQSPELGVLRASVSVAAFHPLKPVHPAEELVLSVGSSRSVVFQGGPLPWLESPSGYTKSVRVDDPTLVKVTALEIAHGEIDFHAYEVKCLDYGETDLQLTISNSKSPSLPMPVHREASVKIICGAPHTLQLTARVPRPKNAKGSCPEVSKGLVSTNCNEKLIIGIEMFDSKGRKFDNFSSLAIEWKLSNGTLGRLEVDEGLLSEVQYESGITVSGNNFNIFIPSGLPGSLEVGAKVSGRHTSIKLHDNLNLVLVQHPQLSPEHLVMFNHHDSVAFLDVKGGSGYFEFHESSSQIVKTMYHRNNRSVVLQPLQDGQVLLSLVDLCIVSDFSGQAEVLVSGLGKIEVDVLRKVERGQRIRARVRMYNSLNERLPPQAVSLLTLHSSVDDSTILSMEQDSTTKSIDSDAEFVILGTQVGESSIVIRGGDGIHLVQVKGGPQPSQSIVYQVENATVSTISESGIITGLKEGVTRVHGFSVGSEASIMYSQDSIEVHVVKLTGVKIKVPITAIKTGSVMPASIFGMNQHENPFSFGSAIPFLHISWSISNPEIISTEGPLGTSNILEGTLNMFSLRLRAQKTGQVMLRVSIHPVLAALDPSEQQTLNNIALEDYIQLTVFEELLLTPPMSPGANILITPNTETQLHANRVSTTFHIATDQLPPEVSLSENGLLATGASSGEFHINVSSEEEFGFHQATVALVKVKPYSYLQVKSLTVLAVGEKDVLDYIPLGITMEFHVEFHDHVGDIFHATNVQLGIQPSRYDLIQISPGHSNQSFQVQARGKGETVLKVWDRKNPSKGDYIHVSSRSAITPSHAMLSVGDIVCFSSPLVINVNHGEHWSSDNTNILTIDKKSGMAQAMLPGSTVVSYHISAVALTTTHVTVTPVVDIRLSQPVQILTTQKPFEILVDLGHVNIIGDHCEDLKSFSPVIPFTCLARFTPLSPLDFQDIFLLYPEFDPGIGSYKCQVMPKTNLSREATQLQTHVEFEAIMKAHKGQRELKSNIVSVVFIPHFLVDTDELILSNQQPLGFINITGTGLVVKQLKVTVTPSTYLESHALTPSSSGIHVLPIHLKHQYWIGTGEEDAPLSVIIQSTESGQKVTVPVRIRVIGDRGSVMRCAARGEFTFSDALTSPTSYLRHALTSISDWLWPLVSVTASFLCLYFGYVFIVHAGLRAVKQSLSSMLNMAVTQPATPALSNTSVSGHPSPTPTPPRGKYYPIGSPQIYGVASMRQRST</sequence>
<feature type="region of interest" description="Disordered" evidence="9">
    <location>
        <begin position="1783"/>
        <end position="1804"/>
    </location>
</feature>
<dbReference type="Pfam" id="PF24902">
    <property type="entry name" value="Ig_NUP210_9th"/>
    <property type="match status" value="1"/>
</dbReference>
<dbReference type="InterPro" id="IPR056897">
    <property type="entry name" value="Ig_NUP210_4th"/>
</dbReference>
<dbReference type="GO" id="GO:0005643">
    <property type="term" value="C:nuclear pore"/>
    <property type="evidence" value="ECO:0007669"/>
    <property type="project" value="TreeGrafter"/>
</dbReference>
<evidence type="ECO:0000259" key="11">
    <source>
        <dbReference type="Pfam" id="PF22957"/>
    </source>
</evidence>
<feature type="domain" description="NUP210 Ig-like" evidence="16">
    <location>
        <begin position="111"/>
        <end position="220"/>
    </location>
</feature>
<feature type="domain" description="NUP210 Ig-like" evidence="14">
    <location>
        <begin position="229"/>
        <end position="321"/>
    </location>
</feature>
<dbReference type="Pfam" id="PF22967">
    <property type="entry name" value="Ig_NUP210_1st"/>
    <property type="match status" value="1"/>
</dbReference>
<evidence type="ECO:0000256" key="10">
    <source>
        <dbReference type="SAM" id="Phobius"/>
    </source>
</evidence>
<dbReference type="PANTHER" id="PTHR23019">
    <property type="entry name" value="NUCLEAR PORE MEMBRANE GLYCOPROTEIN GP210-RELATED"/>
    <property type="match status" value="1"/>
</dbReference>
<dbReference type="Pfam" id="PF25354">
    <property type="entry name" value="Ig_NUP210_16th"/>
    <property type="match status" value="1"/>
</dbReference>
<dbReference type="InterPro" id="IPR055099">
    <property type="entry name" value="Ig_NUP210_7th"/>
</dbReference>
<reference evidence="22" key="1">
    <citation type="submission" date="2020-11" db="EMBL/GenBank/DDBJ databases">
        <authorList>
            <person name="Tran Van P."/>
        </authorList>
    </citation>
    <scope>NUCLEOTIDE SEQUENCE</scope>
</reference>
<keyword evidence="23" id="KW-1185">Reference proteome</keyword>
<name>A0A7R8X8P9_9CRUS</name>
<evidence type="ECO:0000259" key="15">
    <source>
        <dbReference type="Pfam" id="PF22967"/>
    </source>
</evidence>